<feature type="region of interest" description="Disordered" evidence="1">
    <location>
        <begin position="190"/>
        <end position="220"/>
    </location>
</feature>
<gene>
    <name evidence="2" type="ORF">AVDCRST_MAG66-860</name>
</gene>
<feature type="non-terminal residue" evidence="2">
    <location>
        <position position="574"/>
    </location>
</feature>
<evidence type="ECO:0000313" key="2">
    <source>
        <dbReference type="EMBL" id="CAA9390024.1"/>
    </source>
</evidence>
<feature type="compositionally biased region" description="Low complexity" evidence="1">
    <location>
        <begin position="522"/>
        <end position="532"/>
    </location>
</feature>
<protein>
    <submittedName>
        <fullName evidence="2">Uncharacterized protein aq_1682</fullName>
    </submittedName>
</protein>
<feature type="compositionally biased region" description="Basic residues" evidence="1">
    <location>
        <begin position="316"/>
        <end position="337"/>
    </location>
</feature>
<proteinExistence type="predicted"/>
<evidence type="ECO:0000256" key="1">
    <source>
        <dbReference type="SAM" id="MobiDB-lite"/>
    </source>
</evidence>
<sequence>DRAAAARRAGRRHRGLHAPAVLRGAGPRAVPAARRRRRHLADRARLRPGGHLRRGHRGARAARGRHLRLRRLPHRRRRAARAGAGGRGGDDHPRRAGVLRAPDPGRRGAAGHRHRAGAGAVVRQDGHDGAGRARPRRRADPGQPGVPRRHARRPRLHLRHLRGRHQDELRAVPAVLDLPLRRAGAARCQHEGAGVQRQGRGPAVPRPAQHPARRQAAREVRQARAARGAVLLRRVLRPADPRRPERAPARHRAHLRRHPVLVDARRVLPRGAAALRLRRRRGRAQPVHDGDPPGRGPAQAGGRGVGRRLGDDGRAHAAHLRRPHRVRVRPAHRRGRPARLGGTGHGHRHDQRVPAPAAVERQAPAHADPRRPGRGQGAPGQHRGPAAHGRRPAQPPGAGAAVRRRRGAGGRDRAQGGRGGGRAALHHDRRAEQVRPAGGFQPDQGGAARHRRARPEPRHHPHRRAADGLGGGAADRLQLLDQGRRPARPRRGGPPGVRLPAAVAARPRGDREAGHDVRRAAGDPGAAGRRVPVPGLGDAAVGGGSRAGRPQRARAAGPVRAAARRAGGRRRAVL</sequence>
<feature type="compositionally biased region" description="Basic residues" evidence="1">
    <location>
        <begin position="147"/>
        <end position="163"/>
    </location>
</feature>
<feature type="compositionally biased region" description="Basic residues" evidence="1">
    <location>
        <begin position="33"/>
        <end position="80"/>
    </location>
</feature>
<reference evidence="2" key="1">
    <citation type="submission" date="2020-02" db="EMBL/GenBank/DDBJ databases">
        <authorList>
            <person name="Meier V. D."/>
        </authorList>
    </citation>
    <scope>NUCLEOTIDE SEQUENCE</scope>
    <source>
        <strain evidence="2">AVDCRST_MAG66</strain>
    </source>
</reference>
<accession>A0A6J4NJK2</accession>
<feature type="region of interest" description="Disordered" evidence="1">
    <location>
        <begin position="275"/>
        <end position="574"/>
    </location>
</feature>
<feature type="compositionally biased region" description="Low complexity" evidence="1">
    <location>
        <begin position="547"/>
        <end position="561"/>
    </location>
</feature>
<organism evidence="2">
    <name type="scientific">uncultured Pseudonocardia sp</name>
    <dbReference type="NCBI Taxonomy" id="211455"/>
    <lineage>
        <taxon>Bacteria</taxon>
        <taxon>Bacillati</taxon>
        <taxon>Actinomycetota</taxon>
        <taxon>Actinomycetes</taxon>
        <taxon>Pseudonocardiales</taxon>
        <taxon>Pseudonocardiaceae</taxon>
        <taxon>Pseudonocardia</taxon>
        <taxon>environmental samples</taxon>
    </lineage>
</organism>
<feature type="region of interest" description="Disordered" evidence="1">
    <location>
        <begin position="24"/>
        <end position="164"/>
    </location>
</feature>
<feature type="non-terminal residue" evidence="2">
    <location>
        <position position="1"/>
    </location>
</feature>
<name>A0A6J4NJK2_9PSEU</name>
<feature type="compositionally biased region" description="Basic and acidic residues" evidence="1">
    <location>
        <begin position="507"/>
        <end position="521"/>
    </location>
</feature>
<dbReference type="AlphaFoldDB" id="A0A6J4NJK2"/>
<feature type="compositionally biased region" description="Basic residues" evidence="1">
    <location>
        <begin position="562"/>
        <end position="574"/>
    </location>
</feature>
<feature type="compositionally biased region" description="Low complexity" evidence="1">
    <location>
        <begin position="496"/>
        <end position="506"/>
    </location>
</feature>
<dbReference type="EMBL" id="CADCUS010000124">
    <property type="protein sequence ID" value="CAA9390024.1"/>
    <property type="molecule type" value="Genomic_DNA"/>
</dbReference>
<feature type="compositionally biased region" description="Basic residues" evidence="1">
    <location>
        <begin position="448"/>
        <end position="463"/>
    </location>
</feature>